<name>A0ABW7QIK4_9ACTN</name>
<dbReference type="RefSeq" id="WP_397708949.1">
    <property type="nucleotide sequence ID" value="NZ_JBIRGN010000001.1"/>
</dbReference>
<proteinExistence type="predicted"/>
<protein>
    <submittedName>
        <fullName evidence="2">SMI1/KNR4 family protein</fullName>
    </submittedName>
</protein>
<dbReference type="EMBL" id="JBIRGQ010000001">
    <property type="protein sequence ID" value="MFH8544796.1"/>
    <property type="molecule type" value="Genomic_DNA"/>
</dbReference>
<feature type="domain" description="Knr4/Smi1-like" evidence="1">
    <location>
        <begin position="31"/>
        <end position="168"/>
    </location>
</feature>
<dbReference type="InterPro" id="IPR051873">
    <property type="entry name" value="KNR4/SMI1_regulator"/>
</dbReference>
<keyword evidence="3" id="KW-1185">Reference proteome</keyword>
<comment type="caution">
    <text evidence="2">The sequence shown here is derived from an EMBL/GenBank/DDBJ whole genome shotgun (WGS) entry which is preliminary data.</text>
</comment>
<sequence>MAAGPVTHSWRRIDSWLRDCAPRTFRAQPPPATRGEIAAAEVSLGLTFPEQLTASLLCHNGGDQLRLPCVYSLLSADEIVDHQRLQVEIENDTRAEYLAHGIPLEIGGRYARWHPAWIPFAGDAGGGYLVLDTRPGPCRGRVGTRDEIGRSEFPPGSTRASLAGFLEAVADALEGNEMLDGYEPTVEDGALSWRTDG</sequence>
<accession>A0ABW7QIK4</accession>
<dbReference type="PANTHER" id="PTHR47432:SF1">
    <property type="entry name" value="CELL WALL ASSEMBLY REGULATOR SMI1"/>
    <property type="match status" value="1"/>
</dbReference>
<evidence type="ECO:0000313" key="2">
    <source>
        <dbReference type="EMBL" id="MFH8544796.1"/>
    </source>
</evidence>
<gene>
    <name evidence="2" type="ORF">ACH4F9_07290</name>
</gene>
<dbReference type="Pfam" id="PF09346">
    <property type="entry name" value="SMI1_KNR4"/>
    <property type="match status" value="1"/>
</dbReference>
<dbReference type="SUPFAM" id="SSF160631">
    <property type="entry name" value="SMI1/KNR4-like"/>
    <property type="match status" value="1"/>
</dbReference>
<dbReference type="SMART" id="SM00860">
    <property type="entry name" value="SMI1_KNR4"/>
    <property type="match status" value="1"/>
</dbReference>
<dbReference type="Proteomes" id="UP001610818">
    <property type="component" value="Unassembled WGS sequence"/>
</dbReference>
<reference evidence="2 3" key="1">
    <citation type="submission" date="2024-10" db="EMBL/GenBank/DDBJ databases">
        <title>The Natural Products Discovery Center: Release of the First 8490 Sequenced Strains for Exploring Actinobacteria Biosynthetic Diversity.</title>
        <authorList>
            <person name="Kalkreuter E."/>
            <person name="Kautsar S.A."/>
            <person name="Yang D."/>
            <person name="Bader C.D."/>
            <person name="Teijaro C.N."/>
            <person name="Fluegel L."/>
            <person name="Davis C.M."/>
            <person name="Simpson J.R."/>
            <person name="Lauterbach L."/>
            <person name="Steele A.D."/>
            <person name="Gui C."/>
            <person name="Meng S."/>
            <person name="Li G."/>
            <person name="Viehrig K."/>
            <person name="Ye F."/>
            <person name="Su P."/>
            <person name="Kiefer A.F."/>
            <person name="Nichols A."/>
            <person name="Cepeda A.J."/>
            <person name="Yan W."/>
            <person name="Fan B."/>
            <person name="Jiang Y."/>
            <person name="Adhikari A."/>
            <person name="Zheng C.-J."/>
            <person name="Schuster L."/>
            <person name="Cowan T.M."/>
            <person name="Smanski M.J."/>
            <person name="Chevrette M.G."/>
            <person name="De Carvalho L.P.S."/>
            <person name="Shen B."/>
        </authorList>
    </citation>
    <scope>NUCLEOTIDE SEQUENCE [LARGE SCALE GENOMIC DNA]</scope>
    <source>
        <strain evidence="2 3">NPDC017990</strain>
    </source>
</reference>
<dbReference type="InterPro" id="IPR018958">
    <property type="entry name" value="Knr4/Smi1-like_dom"/>
</dbReference>
<organism evidence="2 3">
    <name type="scientific">Streptomyces longisporoflavus</name>
    <dbReference type="NCBI Taxonomy" id="28044"/>
    <lineage>
        <taxon>Bacteria</taxon>
        <taxon>Bacillati</taxon>
        <taxon>Actinomycetota</taxon>
        <taxon>Actinomycetes</taxon>
        <taxon>Kitasatosporales</taxon>
        <taxon>Streptomycetaceae</taxon>
        <taxon>Streptomyces</taxon>
    </lineage>
</organism>
<evidence type="ECO:0000259" key="1">
    <source>
        <dbReference type="SMART" id="SM00860"/>
    </source>
</evidence>
<evidence type="ECO:0000313" key="3">
    <source>
        <dbReference type="Proteomes" id="UP001610818"/>
    </source>
</evidence>
<dbReference type="Gene3D" id="3.40.1580.10">
    <property type="entry name" value="SMI1/KNR4-like"/>
    <property type="match status" value="1"/>
</dbReference>
<dbReference type="PANTHER" id="PTHR47432">
    <property type="entry name" value="CELL WALL ASSEMBLY REGULATOR SMI1"/>
    <property type="match status" value="1"/>
</dbReference>
<dbReference type="InterPro" id="IPR037883">
    <property type="entry name" value="Knr4/Smi1-like_sf"/>
</dbReference>